<dbReference type="AlphaFoldDB" id="A0A1Y3B4A8"/>
<gene>
    <name evidence="2" type="ORF">BLA29_001831</name>
</gene>
<feature type="compositionally biased region" description="Low complexity" evidence="1">
    <location>
        <begin position="145"/>
        <end position="154"/>
    </location>
</feature>
<feature type="compositionally biased region" description="Polar residues" evidence="1">
    <location>
        <begin position="155"/>
        <end position="174"/>
    </location>
</feature>
<dbReference type="EMBL" id="MUJZ01048507">
    <property type="protein sequence ID" value="OTF74135.1"/>
    <property type="molecule type" value="Genomic_DNA"/>
</dbReference>
<feature type="non-terminal residue" evidence="2">
    <location>
        <position position="174"/>
    </location>
</feature>
<dbReference type="Proteomes" id="UP000194236">
    <property type="component" value="Unassembled WGS sequence"/>
</dbReference>
<feature type="region of interest" description="Disordered" evidence="1">
    <location>
        <begin position="19"/>
        <end position="40"/>
    </location>
</feature>
<name>A0A1Y3B4A8_EURMA</name>
<organism evidence="2 3">
    <name type="scientific">Euroglyphus maynei</name>
    <name type="common">Mayne's house dust mite</name>
    <dbReference type="NCBI Taxonomy" id="6958"/>
    <lineage>
        <taxon>Eukaryota</taxon>
        <taxon>Metazoa</taxon>
        <taxon>Ecdysozoa</taxon>
        <taxon>Arthropoda</taxon>
        <taxon>Chelicerata</taxon>
        <taxon>Arachnida</taxon>
        <taxon>Acari</taxon>
        <taxon>Acariformes</taxon>
        <taxon>Sarcoptiformes</taxon>
        <taxon>Astigmata</taxon>
        <taxon>Psoroptidia</taxon>
        <taxon>Analgoidea</taxon>
        <taxon>Pyroglyphidae</taxon>
        <taxon>Pyroglyphinae</taxon>
        <taxon>Euroglyphus</taxon>
    </lineage>
</organism>
<feature type="compositionally biased region" description="Gly residues" evidence="1">
    <location>
        <begin position="29"/>
        <end position="40"/>
    </location>
</feature>
<sequence length="174" mass="17644">MNHPINSLIGGPTGHGNGLAATASVTAGTGPGPGPGGGTGNTVTGAGLPLQQMFGSFDANMASSVTLACCQSLCDVLTELPLPTAVQDKSSHTRSLITGLNVNMTSARNTLLNDLTMVPQIQQALFMAKQHLNDVTFHLNHSHHTNSSTSPVTTGTSNTQQSPASDQTVTGGGP</sequence>
<accession>A0A1Y3B4A8</accession>
<evidence type="ECO:0000313" key="3">
    <source>
        <dbReference type="Proteomes" id="UP000194236"/>
    </source>
</evidence>
<feature type="region of interest" description="Disordered" evidence="1">
    <location>
        <begin position="140"/>
        <end position="174"/>
    </location>
</feature>
<evidence type="ECO:0000313" key="2">
    <source>
        <dbReference type="EMBL" id="OTF74135.1"/>
    </source>
</evidence>
<proteinExistence type="predicted"/>
<protein>
    <submittedName>
        <fullName evidence="2">Uncharacterized protein</fullName>
    </submittedName>
</protein>
<keyword evidence="3" id="KW-1185">Reference proteome</keyword>
<feature type="compositionally biased region" description="Low complexity" evidence="1">
    <location>
        <begin position="19"/>
        <end position="28"/>
    </location>
</feature>
<reference evidence="2 3" key="1">
    <citation type="submission" date="2017-03" db="EMBL/GenBank/DDBJ databases">
        <title>Genome Survey of Euroglyphus maynei.</title>
        <authorList>
            <person name="Arlian L.G."/>
            <person name="Morgan M.S."/>
            <person name="Rider S.D."/>
        </authorList>
    </citation>
    <scope>NUCLEOTIDE SEQUENCE [LARGE SCALE GENOMIC DNA]</scope>
    <source>
        <strain evidence="2">Arlian Lab</strain>
        <tissue evidence="2">Whole body</tissue>
    </source>
</reference>
<evidence type="ECO:0000256" key="1">
    <source>
        <dbReference type="SAM" id="MobiDB-lite"/>
    </source>
</evidence>
<comment type="caution">
    <text evidence="2">The sequence shown here is derived from an EMBL/GenBank/DDBJ whole genome shotgun (WGS) entry which is preliminary data.</text>
</comment>